<name>A0A4U5LT76_STECR</name>
<evidence type="ECO:0000313" key="1">
    <source>
        <dbReference type="EMBL" id="TKR59264.1"/>
    </source>
</evidence>
<dbReference type="AlphaFoldDB" id="A0A4U5LT76"/>
<dbReference type="EMBL" id="AZBU02000012">
    <property type="protein sequence ID" value="TKR59264.1"/>
    <property type="molecule type" value="Genomic_DNA"/>
</dbReference>
<keyword evidence="2" id="KW-1185">Reference proteome</keyword>
<organism evidence="1 2">
    <name type="scientific">Steinernema carpocapsae</name>
    <name type="common">Entomopathogenic nematode</name>
    <dbReference type="NCBI Taxonomy" id="34508"/>
    <lineage>
        <taxon>Eukaryota</taxon>
        <taxon>Metazoa</taxon>
        <taxon>Ecdysozoa</taxon>
        <taxon>Nematoda</taxon>
        <taxon>Chromadorea</taxon>
        <taxon>Rhabditida</taxon>
        <taxon>Tylenchina</taxon>
        <taxon>Panagrolaimomorpha</taxon>
        <taxon>Strongyloidoidea</taxon>
        <taxon>Steinernematidae</taxon>
        <taxon>Steinernema</taxon>
    </lineage>
</organism>
<sequence>MGGGGGGGAGGGASAGASGGDAGGFVVDIDESKIPSIAAALKVPVDVVMTCVIAKGKLDLAALNLATGLGVGALKTAIGSAGALIGMGTNMLGAGINMFGNAVKGFGNMGGGSVAPKVTDMEVGDISKTLEVPESKVKGAMTLDGGLDMGKLASSTGKSMSSLMGALGGMFGENFGFGKGGSESAGGAKGAGGAGSAGATEGMGGLFELGSGAGGAGGAGGSATVDIDESKIPDIAAALKVPVDVVMKCLIAKGKLDLAALNLATGISVGALKTGISGIGALIGMGANMFGAGMNMFNNAVQGFGNMGGEFGFGGSGGMFGSIIPKVSDSQVDDITKKLDVNEDDVKDAMTSDGGLDLGKLADKTGKSKTSIMDAIGGIFGKMMGGMTGNMLGNIIPKVSDSQVTDISKDLDVDDDDVKDAMTSDGGLDMGKLADKTGKSMSAIMGVMSGIFGNKKGSFGFGMGGPGGTGGAGGATGAASGNMGQMFGPGGRMGGGAGGIEGFVVDIDESKIPSIAAALKVPVDVVIKCLIAKGKLDLAALNLATGLGMGALKTIIGGAGALIGIGANMFGAGMNMFGNAMKGFTGMIGNIVPKVSDSQVTDISKDLDVSDDDVKDAMTSDGGLDLGKLADKTGKSMSAIKGVLSGVFGKMMGGVGGGIGDMMGNIIPKVSDSQVTDISKDLDVDEDDVKDAMTSDGGLDLGKLADKTGKSMPTIVGALSGILNLGGSFGFGMGGSGGAGGVGGAEANKGLGGVFGFEGGMEGGAGGAGGSTTVDIDESKIPDIAAALKVPVDVVMKCLVAKGKLDLAALNLATGIGVGALKAGISGMGALIGMGANMFGAGMNMFGNAAKTMGSLINIPIGIGAAQISQALSVPEATIESNIKDGSLDVESLSAATGKAPADIMDGLFQMTRGVGVQFVPFSANFGAGVGSEVGNLGSALGDEIGGGGALGGTGSAVTGLTGGVGRAVGGLGGLGGRALPIAVGAGGGRYYARHNLRH</sequence>
<proteinExistence type="predicted"/>
<accession>A0A4U5LT76</accession>
<comment type="caution">
    <text evidence="1">The sequence shown here is derived from an EMBL/GenBank/DDBJ whole genome shotgun (WGS) entry which is preliminary data.</text>
</comment>
<protein>
    <submittedName>
        <fullName evidence="1">Uncharacterized protein</fullName>
    </submittedName>
</protein>
<gene>
    <name evidence="1" type="ORF">L596_028963</name>
</gene>
<evidence type="ECO:0000313" key="2">
    <source>
        <dbReference type="Proteomes" id="UP000298663"/>
    </source>
</evidence>
<reference evidence="1 2" key="1">
    <citation type="journal article" date="2015" name="Genome Biol.">
        <title>Comparative genomics of Steinernema reveals deeply conserved gene regulatory networks.</title>
        <authorList>
            <person name="Dillman A.R."/>
            <person name="Macchietto M."/>
            <person name="Porter C.F."/>
            <person name="Rogers A."/>
            <person name="Williams B."/>
            <person name="Antoshechkin I."/>
            <person name="Lee M.M."/>
            <person name="Goodwin Z."/>
            <person name="Lu X."/>
            <person name="Lewis E.E."/>
            <person name="Goodrich-Blair H."/>
            <person name="Stock S.P."/>
            <person name="Adams B.J."/>
            <person name="Sternberg P.W."/>
            <person name="Mortazavi A."/>
        </authorList>
    </citation>
    <scope>NUCLEOTIDE SEQUENCE [LARGE SCALE GENOMIC DNA]</scope>
    <source>
        <strain evidence="1 2">ALL</strain>
    </source>
</reference>
<dbReference type="Proteomes" id="UP000298663">
    <property type="component" value="Unassembled WGS sequence"/>
</dbReference>
<reference evidence="1 2" key="2">
    <citation type="journal article" date="2019" name="G3 (Bethesda)">
        <title>Hybrid Assembly of the Genome of the Entomopathogenic Nematode Steinernema carpocapsae Identifies the X-Chromosome.</title>
        <authorList>
            <person name="Serra L."/>
            <person name="Macchietto M."/>
            <person name="Macias-Munoz A."/>
            <person name="McGill C.J."/>
            <person name="Rodriguez I.M."/>
            <person name="Rodriguez B."/>
            <person name="Murad R."/>
            <person name="Mortazavi A."/>
        </authorList>
    </citation>
    <scope>NUCLEOTIDE SEQUENCE [LARGE SCALE GENOMIC DNA]</scope>
    <source>
        <strain evidence="1 2">ALL</strain>
    </source>
</reference>